<evidence type="ECO:0000313" key="1">
    <source>
        <dbReference type="EMBL" id="MEQ2195988.1"/>
    </source>
</evidence>
<dbReference type="InterPro" id="IPR009072">
    <property type="entry name" value="Histone-fold"/>
</dbReference>
<accession>A0ABV0QKL6</accession>
<dbReference type="Proteomes" id="UP001434883">
    <property type="component" value="Unassembled WGS sequence"/>
</dbReference>
<dbReference type="CDD" id="cd22915">
    <property type="entry name" value="HFD_SOS1_rpt2"/>
    <property type="match status" value="1"/>
</dbReference>
<protein>
    <submittedName>
        <fullName evidence="1">Son of sevenless 1</fullName>
    </submittedName>
</protein>
<keyword evidence="2" id="KW-1185">Reference proteome</keyword>
<sequence>MGSRSDAGRCLVPAITSFFPQERVQRSFPHPIDKWAIADALAAIEKKKRKNPLALPVEKIHPLLKEVLGYKIDHQVSVYMVAVLEYISADILKLAGNYVRNIRHFDITKQDITVAMCADKCFWVFLHFCSCRC</sequence>
<reference evidence="1 2" key="1">
    <citation type="submission" date="2021-06" db="EMBL/GenBank/DDBJ databases">
        <authorList>
            <person name="Palmer J.M."/>
        </authorList>
    </citation>
    <scope>NUCLEOTIDE SEQUENCE [LARGE SCALE GENOMIC DNA]</scope>
    <source>
        <strain evidence="1 2">XC_2019</strain>
        <tissue evidence="1">Muscle</tissue>
    </source>
</reference>
<comment type="caution">
    <text evidence="1">The sequence shown here is derived from an EMBL/GenBank/DDBJ whole genome shotgun (WGS) entry which is preliminary data.</text>
</comment>
<gene>
    <name evidence="1" type="primary">SOS1_1</name>
    <name evidence="1" type="ORF">XENOCAPTIV_021556</name>
</gene>
<dbReference type="Gene3D" id="1.10.20.10">
    <property type="entry name" value="Histone, subunit A"/>
    <property type="match status" value="1"/>
</dbReference>
<proteinExistence type="predicted"/>
<dbReference type="EMBL" id="JAHRIN010013126">
    <property type="protein sequence ID" value="MEQ2195988.1"/>
    <property type="molecule type" value="Genomic_DNA"/>
</dbReference>
<organism evidence="1 2">
    <name type="scientific">Xenoophorus captivus</name>
    <dbReference type="NCBI Taxonomy" id="1517983"/>
    <lineage>
        <taxon>Eukaryota</taxon>
        <taxon>Metazoa</taxon>
        <taxon>Chordata</taxon>
        <taxon>Craniata</taxon>
        <taxon>Vertebrata</taxon>
        <taxon>Euteleostomi</taxon>
        <taxon>Actinopterygii</taxon>
        <taxon>Neopterygii</taxon>
        <taxon>Teleostei</taxon>
        <taxon>Neoteleostei</taxon>
        <taxon>Acanthomorphata</taxon>
        <taxon>Ovalentaria</taxon>
        <taxon>Atherinomorphae</taxon>
        <taxon>Cyprinodontiformes</taxon>
        <taxon>Goodeidae</taxon>
        <taxon>Xenoophorus</taxon>
    </lineage>
</organism>
<dbReference type="SUPFAM" id="SSF47113">
    <property type="entry name" value="Histone-fold"/>
    <property type="match status" value="1"/>
</dbReference>
<name>A0ABV0QKL6_9TELE</name>
<evidence type="ECO:0000313" key="2">
    <source>
        <dbReference type="Proteomes" id="UP001434883"/>
    </source>
</evidence>